<dbReference type="AlphaFoldDB" id="A0A345IGN0"/>
<proteinExistence type="inferred from homology"/>
<dbReference type="GO" id="GO:0016149">
    <property type="term" value="F:translation release factor activity, codon specific"/>
    <property type="evidence" value="ECO:0007669"/>
    <property type="project" value="UniProtKB-UniRule"/>
</dbReference>
<evidence type="ECO:0000259" key="7">
    <source>
        <dbReference type="PROSITE" id="PS00745"/>
    </source>
</evidence>
<feature type="region of interest" description="Disordered" evidence="6">
    <location>
        <begin position="282"/>
        <end position="333"/>
    </location>
</feature>
<dbReference type="EMBL" id="CP031158">
    <property type="protein sequence ID" value="AXG98852.1"/>
    <property type="molecule type" value="Genomic_DNA"/>
</dbReference>
<comment type="PTM">
    <text evidence="5">Methylated by PrmC. Methylation increases the termination efficiency of RF1.</text>
</comment>
<evidence type="ECO:0000256" key="2">
    <source>
        <dbReference type="ARBA" id="ARBA00010835"/>
    </source>
</evidence>
<dbReference type="InterPro" id="IPR045853">
    <property type="entry name" value="Pep_chain_release_fac_I_sf"/>
</dbReference>
<dbReference type="Gene3D" id="3.30.160.20">
    <property type="match status" value="1"/>
</dbReference>
<dbReference type="PROSITE" id="PS00745">
    <property type="entry name" value="RF_PROK_I"/>
    <property type="match status" value="1"/>
</dbReference>
<dbReference type="Gene3D" id="6.10.140.1950">
    <property type="match status" value="1"/>
</dbReference>
<dbReference type="FunFam" id="3.30.160.20:FF:000004">
    <property type="entry name" value="Peptide chain release factor 1"/>
    <property type="match status" value="1"/>
</dbReference>
<evidence type="ECO:0000256" key="1">
    <source>
        <dbReference type="ARBA" id="ARBA00002986"/>
    </source>
</evidence>
<dbReference type="Pfam" id="PF03462">
    <property type="entry name" value="PCRF"/>
    <property type="match status" value="1"/>
</dbReference>
<keyword evidence="5" id="KW-0963">Cytoplasm</keyword>
<evidence type="ECO:0000313" key="9">
    <source>
        <dbReference type="Proteomes" id="UP000253744"/>
    </source>
</evidence>
<evidence type="ECO:0000256" key="4">
    <source>
        <dbReference type="ARBA" id="ARBA00022917"/>
    </source>
</evidence>
<dbReference type="InterPro" id="IPR050057">
    <property type="entry name" value="Prokaryotic/Mito_RF"/>
</dbReference>
<dbReference type="STRING" id="1288484.GCA_000348665_00010"/>
<comment type="subcellular location">
    <subcellularLocation>
        <location evidence="5">Cytoplasm</location>
    </subcellularLocation>
</comment>
<dbReference type="NCBIfam" id="NF001859">
    <property type="entry name" value="PRK00591.1"/>
    <property type="match status" value="1"/>
</dbReference>
<feature type="region of interest" description="Disordered" evidence="6">
    <location>
        <begin position="356"/>
        <end position="379"/>
    </location>
</feature>
<comment type="function">
    <text evidence="1 5">Peptide chain release factor 1 directs the termination of translation in response to the peptide chain termination codons UAG and UAA.</text>
</comment>
<feature type="compositionally biased region" description="Basic and acidic residues" evidence="6">
    <location>
        <begin position="282"/>
        <end position="294"/>
    </location>
</feature>
<evidence type="ECO:0000256" key="5">
    <source>
        <dbReference type="HAMAP-Rule" id="MF_00093"/>
    </source>
</evidence>
<dbReference type="HAMAP" id="MF_00093">
    <property type="entry name" value="Rel_fac_1"/>
    <property type="match status" value="1"/>
</dbReference>
<evidence type="ECO:0000313" key="8">
    <source>
        <dbReference type="EMBL" id="AXG98852.1"/>
    </source>
</evidence>
<feature type="compositionally biased region" description="Basic and acidic residues" evidence="6">
    <location>
        <begin position="317"/>
        <end position="330"/>
    </location>
</feature>
<keyword evidence="3 5" id="KW-0488">Methylation</keyword>
<reference evidence="8 9" key="1">
    <citation type="submission" date="2018-07" db="EMBL/GenBank/DDBJ databases">
        <title>Complete Genome and Methylome Analysis of Deinococcus wulumuqiensis NEB 479.</title>
        <authorList>
            <person name="Fomenkov A."/>
            <person name="Luyten Y."/>
            <person name="Vincze T."/>
            <person name="Anton B.P."/>
            <person name="Clark T."/>
            <person name="Roberts R.J."/>
            <person name="Morgan R.D."/>
        </authorList>
    </citation>
    <scope>NUCLEOTIDE SEQUENCE [LARGE SCALE GENOMIC DNA]</scope>
    <source>
        <strain evidence="8 9">NEB 479</strain>
    </source>
</reference>
<dbReference type="KEGG" id="dwu:DVJ83_06360"/>
<dbReference type="Pfam" id="PF00472">
    <property type="entry name" value="RF-1"/>
    <property type="match status" value="1"/>
</dbReference>
<dbReference type="InterPro" id="IPR000352">
    <property type="entry name" value="Pep_chain_release_fac_I"/>
</dbReference>
<dbReference type="Gene3D" id="3.30.70.1660">
    <property type="match status" value="1"/>
</dbReference>
<dbReference type="SUPFAM" id="SSF75620">
    <property type="entry name" value="Release factor"/>
    <property type="match status" value="1"/>
</dbReference>
<organism evidence="8 9">
    <name type="scientific">Deinococcus wulumuqiensis</name>
    <dbReference type="NCBI Taxonomy" id="980427"/>
    <lineage>
        <taxon>Bacteria</taxon>
        <taxon>Thermotogati</taxon>
        <taxon>Deinococcota</taxon>
        <taxon>Deinococci</taxon>
        <taxon>Deinococcales</taxon>
        <taxon>Deinococcaceae</taxon>
        <taxon>Deinococcus</taxon>
    </lineage>
</organism>
<dbReference type="Proteomes" id="UP000253744">
    <property type="component" value="Chromosome"/>
</dbReference>
<dbReference type="InterPro" id="IPR005139">
    <property type="entry name" value="PCRF"/>
</dbReference>
<dbReference type="PANTHER" id="PTHR43804">
    <property type="entry name" value="LD18447P"/>
    <property type="match status" value="1"/>
</dbReference>
<gene>
    <name evidence="5" type="primary">prfA</name>
    <name evidence="8" type="ORF">DVJ83_06360</name>
</gene>
<accession>A0A345IGN0</accession>
<dbReference type="FunFam" id="3.30.70.1660:FF:000002">
    <property type="entry name" value="Peptide chain release factor 1"/>
    <property type="match status" value="1"/>
</dbReference>
<keyword evidence="4 5" id="KW-0648">Protein biosynthesis</keyword>
<evidence type="ECO:0000256" key="6">
    <source>
        <dbReference type="SAM" id="MobiDB-lite"/>
    </source>
</evidence>
<dbReference type="GO" id="GO:0005737">
    <property type="term" value="C:cytoplasm"/>
    <property type="evidence" value="ECO:0007669"/>
    <property type="project" value="UniProtKB-SubCell"/>
</dbReference>
<feature type="domain" description="Prokaryotic-type class I peptide chain release factors" evidence="7">
    <location>
        <begin position="225"/>
        <end position="241"/>
    </location>
</feature>
<protein>
    <recommendedName>
        <fullName evidence="5">Peptide chain release factor 1</fullName>
        <shortName evidence="5">RF-1</shortName>
    </recommendedName>
</protein>
<sequence length="379" mass="41540">MANMSRLNELVSEFGLVERRLGDPAALADPREYARLTRRHRELLPLVTLVREQTQLQSDLAGARELLQDPDMRELAQAEAEGVQARLTEIESELELLLLPTDPDDAKDVILELRAGAGGAEAGLFVMDLLRLYERYAAGLNLKLSVLDAAESDLGGASKVVAEVSGDFAFRAFKWERGVHRVQRVPATESQGRIHTSTATVAVLPEAEPGEVTLDLSEVRIDVFRSQGAGGQGVNTTDSAVRAVYRAGTPDEIMVVCQDGRSQIKNREKALQVLTARLAERERANREAQERQDRAAQVGSGDRSEKVRTYNYPQNRVTDHRLEGDDKNHPLDSVMGGALAPVVSALARAQREAQLLAMAQDAPEDQQNGSRRKDQHGAA</sequence>
<name>A0A345IGN0_9DEIO</name>
<dbReference type="InterPro" id="IPR004373">
    <property type="entry name" value="RF-1"/>
</dbReference>
<evidence type="ECO:0000256" key="3">
    <source>
        <dbReference type="ARBA" id="ARBA00022481"/>
    </source>
</evidence>
<dbReference type="SMART" id="SM00937">
    <property type="entry name" value="PCRF"/>
    <property type="match status" value="1"/>
</dbReference>
<feature type="modified residue" description="N5-methylglutamine" evidence="5">
    <location>
        <position position="232"/>
    </location>
</feature>
<comment type="similarity">
    <text evidence="2 5">Belongs to the prokaryotic/mitochondrial release factor family.</text>
</comment>
<dbReference type="PANTHER" id="PTHR43804:SF7">
    <property type="entry name" value="LD18447P"/>
    <property type="match status" value="1"/>
</dbReference>